<sequence>MNSQHQSFSSYNILSDFYLVIKHILNPNLKRCHIAVYFASFYWYH</sequence>
<evidence type="ECO:0000313" key="1">
    <source>
        <dbReference type="EMBL" id="JAH91963.1"/>
    </source>
</evidence>
<organism evidence="1">
    <name type="scientific">Anguilla anguilla</name>
    <name type="common">European freshwater eel</name>
    <name type="synonym">Muraena anguilla</name>
    <dbReference type="NCBI Taxonomy" id="7936"/>
    <lineage>
        <taxon>Eukaryota</taxon>
        <taxon>Metazoa</taxon>
        <taxon>Chordata</taxon>
        <taxon>Craniata</taxon>
        <taxon>Vertebrata</taxon>
        <taxon>Euteleostomi</taxon>
        <taxon>Actinopterygii</taxon>
        <taxon>Neopterygii</taxon>
        <taxon>Teleostei</taxon>
        <taxon>Anguilliformes</taxon>
        <taxon>Anguillidae</taxon>
        <taxon>Anguilla</taxon>
    </lineage>
</organism>
<accession>A0A0E9WR72</accession>
<dbReference type="EMBL" id="GBXM01016614">
    <property type="protein sequence ID" value="JAH91963.1"/>
    <property type="molecule type" value="Transcribed_RNA"/>
</dbReference>
<reference evidence="1" key="2">
    <citation type="journal article" date="2015" name="Fish Shellfish Immunol.">
        <title>Early steps in the European eel (Anguilla anguilla)-Vibrio vulnificus interaction in the gills: Role of the RtxA13 toxin.</title>
        <authorList>
            <person name="Callol A."/>
            <person name="Pajuelo D."/>
            <person name="Ebbesson L."/>
            <person name="Teles M."/>
            <person name="MacKenzie S."/>
            <person name="Amaro C."/>
        </authorList>
    </citation>
    <scope>NUCLEOTIDE SEQUENCE</scope>
</reference>
<name>A0A0E9WR72_ANGAN</name>
<protein>
    <submittedName>
        <fullName evidence="1">Uncharacterized protein</fullName>
    </submittedName>
</protein>
<reference evidence="1" key="1">
    <citation type="submission" date="2014-11" db="EMBL/GenBank/DDBJ databases">
        <authorList>
            <person name="Amaro Gonzalez C."/>
        </authorList>
    </citation>
    <scope>NUCLEOTIDE SEQUENCE</scope>
</reference>
<dbReference type="AlphaFoldDB" id="A0A0E9WR72"/>
<proteinExistence type="predicted"/>